<sequence>MGAKVDESGICCHAATICSAAPGGKRSPPARRHKFARGRVTARRHPACAADSSCQSRDMAPSLRVERTWSARLLCRIGGAHDGMTW</sequence>
<dbReference type="STRING" id="1123237.Salmuc_03494"/>
<accession>S9RE17</accession>
<proteinExistence type="predicted"/>
<reference evidence="2" key="1">
    <citation type="journal article" date="2014" name="Stand. Genomic Sci.">
        <title>Genome sequence of the exopolysaccharide-producing Salipiger mucosus type strain (DSM 16094(T)), a moderately halophilic member of the Roseobacter clade.</title>
        <authorList>
            <person name="Riedel T."/>
            <person name="Spring S."/>
            <person name="Fiebig A."/>
            <person name="Petersen J."/>
            <person name="Kyrpides N.C."/>
            <person name="Goker M."/>
            <person name="Klenk H.P."/>
        </authorList>
    </citation>
    <scope>NUCLEOTIDE SEQUENCE [LARGE SCALE GENOMIC DNA]</scope>
    <source>
        <strain evidence="2">DSM 16094</strain>
    </source>
</reference>
<dbReference type="AlphaFoldDB" id="S9RE17"/>
<name>S9RE17_9RHOB</name>
<keyword evidence="2" id="KW-1185">Reference proteome</keyword>
<gene>
    <name evidence="1" type="ORF">Salmuc_03494</name>
</gene>
<evidence type="ECO:0000313" key="1">
    <source>
        <dbReference type="EMBL" id="EPX76370.1"/>
    </source>
</evidence>
<organism evidence="1 2">
    <name type="scientific">Salipiger mucosus DSM 16094</name>
    <dbReference type="NCBI Taxonomy" id="1123237"/>
    <lineage>
        <taxon>Bacteria</taxon>
        <taxon>Pseudomonadati</taxon>
        <taxon>Pseudomonadota</taxon>
        <taxon>Alphaproteobacteria</taxon>
        <taxon>Rhodobacterales</taxon>
        <taxon>Roseobacteraceae</taxon>
        <taxon>Salipiger</taxon>
    </lineage>
</organism>
<dbReference type="Proteomes" id="UP000015347">
    <property type="component" value="Unassembled WGS sequence"/>
</dbReference>
<dbReference type="EMBL" id="APVH01000052">
    <property type="protein sequence ID" value="EPX76370.1"/>
    <property type="molecule type" value="Genomic_DNA"/>
</dbReference>
<protein>
    <submittedName>
        <fullName evidence="1">Uncharacterized protein</fullName>
    </submittedName>
</protein>
<evidence type="ECO:0000313" key="2">
    <source>
        <dbReference type="Proteomes" id="UP000015347"/>
    </source>
</evidence>
<dbReference type="HOGENOM" id="CLU_2496091_0_0_5"/>
<comment type="caution">
    <text evidence="1">The sequence shown here is derived from an EMBL/GenBank/DDBJ whole genome shotgun (WGS) entry which is preliminary data.</text>
</comment>